<accession>A0A7C9VWQ2</accession>
<evidence type="ECO:0000313" key="4">
    <source>
        <dbReference type="Proteomes" id="UP000481360"/>
    </source>
</evidence>
<dbReference type="InterPro" id="IPR036928">
    <property type="entry name" value="AS_sf"/>
</dbReference>
<dbReference type="Gene3D" id="3.90.1300.10">
    <property type="entry name" value="Amidase signature (AS) domain"/>
    <property type="match status" value="1"/>
</dbReference>
<evidence type="ECO:0000256" key="1">
    <source>
        <dbReference type="ARBA" id="ARBA00009199"/>
    </source>
</evidence>
<dbReference type="InterPro" id="IPR023631">
    <property type="entry name" value="Amidase_dom"/>
</dbReference>
<dbReference type="PROSITE" id="PS00571">
    <property type="entry name" value="AMIDASES"/>
    <property type="match status" value="1"/>
</dbReference>
<dbReference type="PANTHER" id="PTHR11895:SF7">
    <property type="entry name" value="GLUTAMYL-TRNA(GLN) AMIDOTRANSFERASE SUBUNIT A, MITOCHONDRIAL"/>
    <property type="match status" value="1"/>
</dbReference>
<evidence type="ECO:0000259" key="2">
    <source>
        <dbReference type="Pfam" id="PF01425"/>
    </source>
</evidence>
<proteinExistence type="inferred from homology"/>
<name>A0A7C9VWQ2_9PSEU</name>
<dbReference type="AlphaFoldDB" id="A0A7C9VWQ2"/>
<gene>
    <name evidence="3" type="ORF">G7043_18665</name>
</gene>
<dbReference type="EMBL" id="JAAMPJ010000004">
    <property type="protein sequence ID" value="NGY60958.1"/>
    <property type="molecule type" value="Genomic_DNA"/>
</dbReference>
<dbReference type="GO" id="GO:0016787">
    <property type="term" value="F:hydrolase activity"/>
    <property type="evidence" value="ECO:0007669"/>
    <property type="project" value="UniProtKB-KW"/>
</dbReference>
<keyword evidence="4" id="KW-1185">Reference proteome</keyword>
<evidence type="ECO:0000313" key="3">
    <source>
        <dbReference type="EMBL" id="NGY60958.1"/>
    </source>
</evidence>
<feature type="domain" description="Amidase" evidence="2">
    <location>
        <begin position="30"/>
        <end position="397"/>
    </location>
</feature>
<keyword evidence="3" id="KW-0378">Hydrolase</keyword>
<reference evidence="3 4" key="1">
    <citation type="submission" date="2020-03" db="EMBL/GenBank/DDBJ databases">
        <title>Isolation and identification of active actinomycetes.</title>
        <authorList>
            <person name="Sun X."/>
        </authorList>
    </citation>
    <scope>NUCLEOTIDE SEQUENCE [LARGE SCALE GENOMIC DNA]</scope>
    <source>
        <strain evidence="3 4">NEAU-D13</strain>
    </source>
</reference>
<comment type="similarity">
    <text evidence="1">Belongs to the amidase family.</text>
</comment>
<protein>
    <submittedName>
        <fullName evidence="3">Indole acetimide hydrolase</fullName>
    </submittedName>
</protein>
<dbReference type="PANTHER" id="PTHR11895">
    <property type="entry name" value="TRANSAMIDASE"/>
    <property type="match status" value="1"/>
</dbReference>
<dbReference type="InterPro" id="IPR020556">
    <property type="entry name" value="Amidase_CS"/>
</dbReference>
<comment type="caution">
    <text evidence="3">The sequence shown here is derived from an EMBL/GenBank/DDBJ whole genome shotgun (WGS) entry which is preliminary data.</text>
</comment>
<dbReference type="RefSeq" id="WP_166046916.1">
    <property type="nucleotide sequence ID" value="NZ_JAAMPJ010000004.1"/>
</dbReference>
<dbReference type="Proteomes" id="UP000481360">
    <property type="component" value="Unassembled WGS sequence"/>
</dbReference>
<dbReference type="Pfam" id="PF01425">
    <property type="entry name" value="Amidase"/>
    <property type="match status" value="1"/>
</dbReference>
<dbReference type="SUPFAM" id="SSF75304">
    <property type="entry name" value="Amidase signature (AS) enzymes"/>
    <property type="match status" value="1"/>
</dbReference>
<sequence>MGMFTEQLQLIEALNPVYNALTTVFDVPDEAVGPLAGVTFSVKANIDVAGAATTHGLKSLTGNVKSSDAPIVARLRAAGATPIGHANMPTLNARGMHTYSELAGHTINPWDASKSPGGSSGGDAVAVATGMVRIGIGNDGGGSLRLPAFLNGICALKPSYGRYPQGTIYGQPDPSFPTQVMTVEGPLARTVADLRLVHSLLCGADPADPRAVPVPAHGSPAPRIAGFVPGDPVVEEAAKRLVDAGYEVEPVTAPRVEEASELAMRMISTPIALQFDEYVAFAGEDLAGYARNLLEVRPGLDIGEFLTLTGTRLAIQREWARLLDRYPVLIGPVSTIPSFEPDQDRRGPEALAEYFEAMKLCEATSFAGLPSVAVPTGLRDGLPTGVQVISRRYREDLALDAAAVLETPLSPAVSAG</sequence>
<dbReference type="InterPro" id="IPR000120">
    <property type="entry name" value="Amidase"/>
</dbReference>
<organism evidence="3 4">
    <name type="scientific">Lentzea alba</name>
    <dbReference type="NCBI Taxonomy" id="2714351"/>
    <lineage>
        <taxon>Bacteria</taxon>
        <taxon>Bacillati</taxon>
        <taxon>Actinomycetota</taxon>
        <taxon>Actinomycetes</taxon>
        <taxon>Pseudonocardiales</taxon>
        <taxon>Pseudonocardiaceae</taxon>
        <taxon>Lentzea</taxon>
    </lineage>
</organism>